<reference evidence="1 2" key="1">
    <citation type="submission" date="2019-02" db="EMBL/GenBank/DDBJ databases">
        <title>Genome of a new Bacteroidetes strain.</title>
        <authorList>
            <person name="Pitt A."/>
        </authorList>
    </citation>
    <scope>NUCLEOTIDE SEQUENCE [LARGE SCALE GENOMIC DNA]</scope>
    <source>
        <strain evidence="1 2">50C-KIRBA</strain>
    </source>
</reference>
<name>A0ABX0ETG1_9BACT</name>
<evidence type="ECO:0000313" key="1">
    <source>
        <dbReference type="EMBL" id="NGZ43781.1"/>
    </source>
</evidence>
<dbReference type="RefSeq" id="WP_166229407.1">
    <property type="nucleotide sequence ID" value="NZ_CBCSIJ010000004.1"/>
</dbReference>
<dbReference type="GO" id="GO:0016740">
    <property type="term" value="F:transferase activity"/>
    <property type="evidence" value="ECO:0007669"/>
    <property type="project" value="UniProtKB-KW"/>
</dbReference>
<protein>
    <submittedName>
        <fullName evidence="1">Transferase</fullName>
    </submittedName>
</protein>
<keyword evidence="1" id="KW-0808">Transferase</keyword>
<evidence type="ECO:0000313" key="2">
    <source>
        <dbReference type="Proteomes" id="UP001318301"/>
    </source>
</evidence>
<dbReference type="InterPro" id="IPR027603">
    <property type="entry name" value="LIC12162"/>
</dbReference>
<proteinExistence type="predicted"/>
<dbReference type="Proteomes" id="UP001318301">
    <property type="component" value="Unassembled WGS sequence"/>
</dbReference>
<organism evidence="1 2">
    <name type="scientific">Aquirufa beregesia</name>
    <dbReference type="NCBI Taxonomy" id="2516556"/>
    <lineage>
        <taxon>Bacteria</taxon>
        <taxon>Pseudomonadati</taxon>
        <taxon>Bacteroidota</taxon>
        <taxon>Cytophagia</taxon>
        <taxon>Cytophagales</taxon>
        <taxon>Flectobacillaceae</taxon>
        <taxon>Aquirufa</taxon>
    </lineage>
</organism>
<dbReference type="NCBIfam" id="TIGR04331">
    <property type="entry name" value="o_ant_LIC12162"/>
    <property type="match status" value="1"/>
</dbReference>
<gene>
    <name evidence="1" type="ORF">EWU23_04755</name>
</gene>
<keyword evidence="2" id="KW-1185">Reference proteome</keyword>
<dbReference type="EMBL" id="SEWW01000002">
    <property type="protein sequence ID" value="NGZ43781.1"/>
    <property type="molecule type" value="Genomic_DNA"/>
</dbReference>
<comment type="caution">
    <text evidence="1">The sequence shown here is derived from an EMBL/GenBank/DDBJ whole genome shotgun (WGS) entry which is preliminary data.</text>
</comment>
<sequence>MSNKRVLVTTADEGTWPKDEPILFLGEWCRQYHRKESWSILDAEVVSPYGLEPNQKSKDHQLLIRVYAELLDELSHELNKLHQCSHSQRYWDIVLGYWLQRFVSVCINRYHGLMHALDHDDISEVIVYGNDEYKLATLNSYGFQLALYNDLWNQNFYKRILDFKGISQRRRMPVEDESISFQKSSPLVQEKGLKVWLKGVWKSVFRFFIRNDDAFIINSYLPFGMAVKLQLSLGQFPSFWEQQTVESSEFENDIRSKISFNHSDHSGFDLFIRQILPESIPTCYIEGFSKLVDFTAQLPWPSTPKFIFTSNNFDTDEVFKVWTAQKVEQGIKYYVGQHGNLYGTWIYHTHQIPEYSTSDKFISWGWGNRTSHIVPAFVFKTANHPVRKNCSGKGILLIERTIYNRLATYDRHQNQEIYQQEQFRFVNALLPDLKNDLNIRLSYYTLGSWSDKQRWLDYDPTLPYDAGTALIWDLIDKSRLVVHSYDSTGILETLSLNIPTIAFFDQFYFDEINEEALPYYELLESVGILFRTADAAANHINQIWDNLEAWWMSTELQEAKNKFCHQYARRVDNPVEYLKNILEN</sequence>
<accession>A0ABX0ETG1</accession>